<evidence type="ECO:0000259" key="8">
    <source>
        <dbReference type="PROSITE" id="PS00300"/>
    </source>
</evidence>
<dbReference type="GO" id="GO:0005785">
    <property type="term" value="C:signal recognition particle receptor complex"/>
    <property type="evidence" value="ECO:0007669"/>
    <property type="project" value="InterPro"/>
</dbReference>
<sequence>MLDFFTIFSKGGIVLWCFQGTGVTESFTGPVNALIRSVILQERSGNNSYSHDALSLKYKLDNEFELVFVVGFQKILTLTYVDKFIDDVQLHFRDRYKNELEQKGALALLNSHFAFEDDFKMLLREAEESSKARGPTSMRSFNASLKSQKTVKSMIETKGGDKGKEQGGKKNKNELHILIKSCLVVQGMQLSSMKGDLLAVDYESSEGEEEEEEEEEEDAGAFGGMFGMLKGLVGSKSLSQEDMEPVLDKMRDHLIAKNVAAEIASQLCDSVAKKLEGKVMGTFTTVASTVKGALQDSLVQILQPKRRVDILRDVLEARSQRRPFVITFCGVNGVGKSTNLAKISFWLIENGFTVLIAACDTFRAGAVEQLRTHQRRLNSLHPPQDHGGRPIVQLYEKGYGKDAAGIAMEAIAYARNQAFDVVLVDTAGRMQDNTPLMTALAKLIAVNMPDLVLFVGEALVGNEAVDQLVKFNQALADHSMSDKPRLIDGIVLTKFDTIDDKVGAAISMTYITGQPIVFVGTGQTYNDLRSLNARAVVGALMKA</sequence>
<comment type="subcellular location">
    <subcellularLocation>
        <location evidence="1">Endoplasmic reticulum membrane</location>
        <topology evidence="1">Peripheral membrane protein</topology>
        <orientation evidence="1">Cytoplasmic side</orientation>
    </subcellularLocation>
</comment>
<dbReference type="CDD" id="cd14826">
    <property type="entry name" value="SR_alpha_SRX"/>
    <property type="match status" value="1"/>
</dbReference>
<evidence type="ECO:0000256" key="2">
    <source>
        <dbReference type="ARBA" id="ARBA00008531"/>
    </source>
</evidence>
<dbReference type="PROSITE" id="PS00300">
    <property type="entry name" value="SRP54"/>
    <property type="match status" value="1"/>
</dbReference>
<dbReference type="Ensembl" id="ENSOTST00005096618.2">
    <property type="protein sequence ID" value="ENSOTSP00005088997.1"/>
    <property type="gene ID" value="ENSOTSG00005040202.2"/>
</dbReference>
<dbReference type="InterPro" id="IPR027417">
    <property type="entry name" value="P-loop_NTPase"/>
</dbReference>
<reference evidence="9" key="2">
    <citation type="submission" date="2025-09" db="UniProtKB">
        <authorList>
            <consortium name="Ensembl"/>
        </authorList>
    </citation>
    <scope>IDENTIFICATION</scope>
</reference>
<dbReference type="PANTHER" id="PTHR43134">
    <property type="entry name" value="SIGNAL RECOGNITION PARTICLE RECEPTOR SUBUNIT ALPHA"/>
    <property type="match status" value="1"/>
</dbReference>
<dbReference type="FunFam" id="3.40.50.300:FF:000188">
    <property type="entry name" value="signal recognition particle receptor subunit alpha"/>
    <property type="match status" value="1"/>
</dbReference>
<evidence type="ECO:0000313" key="9">
    <source>
        <dbReference type="Ensembl" id="ENSOTSP00005088997.1"/>
    </source>
</evidence>
<dbReference type="SUPFAM" id="SSF47364">
    <property type="entry name" value="Domain of the SRP/SRP receptor G-proteins"/>
    <property type="match status" value="1"/>
</dbReference>
<evidence type="ECO:0000313" key="10">
    <source>
        <dbReference type="Proteomes" id="UP000694402"/>
    </source>
</evidence>
<dbReference type="Pfam" id="PF04086">
    <property type="entry name" value="SRP-alpha_N"/>
    <property type="match status" value="1"/>
</dbReference>
<evidence type="ECO:0000256" key="5">
    <source>
        <dbReference type="ARBA" id="ARBA00023134"/>
    </source>
</evidence>
<dbReference type="Gene3D" id="3.40.50.300">
    <property type="entry name" value="P-loop containing nucleotide triphosphate hydrolases"/>
    <property type="match status" value="1"/>
</dbReference>
<dbReference type="Gene3D" id="3.30.450.60">
    <property type="match status" value="1"/>
</dbReference>
<dbReference type="GO" id="GO:0006886">
    <property type="term" value="P:intracellular protein transport"/>
    <property type="evidence" value="ECO:0007669"/>
    <property type="project" value="InterPro"/>
</dbReference>
<protein>
    <recommendedName>
        <fullName evidence="8">SRP54-type proteins GTP-binding domain-containing protein</fullName>
    </recommendedName>
</protein>
<dbReference type="InterPro" id="IPR042101">
    <property type="entry name" value="SRP54_N_sf"/>
</dbReference>
<accession>A0A8C8J6K5</accession>
<evidence type="ECO:0000256" key="6">
    <source>
        <dbReference type="ARBA" id="ARBA00023136"/>
    </source>
</evidence>
<dbReference type="SUPFAM" id="SSF52540">
    <property type="entry name" value="P-loop containing nucleoside triphosphate hydrolases"/>
    <property type="match status" value="1"/>
</dbReference>
<dbReference type="SMART" id="SM00963">
    <property type="entry name" value="SRP54_N"/>
    <property type="match status" value="1"/>
</dbReference>
<dbReference type="InterPro" id="IPR011012">
    <property type="entry name" value="Longin-like_dom_sf"/>
</dbReference>
<name>A0A8C8J6K5_ONCTS</name>
<keyword evidence="7" id="KW-0675">Receptor</keyword>
<dbReference type="InterPro" id="IPR013822">
    <property type="entry name" value="Signal_recog_particl_SRP54_hlx"/>
</dbReference>
<dbReference type="Proteomes" id="UP000694402">
    <property type="component" value="Unassembled WGS sequence"/>
</dbReference>
<dbReference type="InterPro" id="IPR036225">
    <property type="entry name" value="SRP/SRP_N"/>
</dbReference>
<dbReference type="PANTHER" id="PTHR43134:SF1">
    <property type="entry name" value="SIGNAL RECOGNITION PARTICLE RECEPTOR SUBUNIT ALPHA"/>
    <property type="match status" value="1"/>
</dbReference>
<dbReference type="InterPro" id="IPR000897">
    <property type="entry name" value="SRP54_GTPase_dom"/>
</dbReference>
<dbReference type="SUPFAM" id="SSF64356">
    <property type="entry name" value="SNARE-like"/>
    <property type="match status" value="1"/>
</dbReference>
<keyword evidence="6" id="KW-0472">Membrane</keyword>
<proteinExistence type="inferred from homology"/>
<dbReference type="GeneTree" id="ENSGT00550000074936"/>
<dbReference type="Pfam" id="PF00448">
    <property type="entry name" value="SRP54"/>
    <property type="match status" value="1"/>
</dbReference>
<keyword evidence="10" id="KW-1185">Reference proteome</keyword>
<organism evidence="9 10">
    <name type="scientific">Oncorhynchus tshawytscha</name>
    <name type="common">Chinook salmon</name>
    <name type="synonym">Salmo tshawytscha</name>
    <dbReference type="NCBI Taxonomy" id="74940"/>
    <lineage>
        <taxon>Eukaryota</taxon>
        <taxon>Metazoa</taxon>
        <taxon>Chordata</taxon>
        <taxon>Craniata</taxon>
        <taxon>Vertebrata</taxon>
        <taxon>Euteleostomi</taxon>
        <taxon>Actinopterygii</taxon>
        <taxon>Neopterygii</taxon>
        <taxon>Teleostei</taxon>
        <taxon>Protacanthopterygii</taxon>
        <taxon>Salmoniformes</taxon>
        <taxon>Salmonidae</taxon>
        <taxon>Salmoninae</taxon>
        <taxon>Oncorhynchus</taxon>
    </lineage>
</organism>
<evidence type="ECO:0000256" key="3">
    <source>
        <dbReference type="ARBA" id="ARBA00022741"/>
    </source>
</evidence>
<dbReference type="GO" id="GO:0006614">
    <property type="term" value="P:SRP-dependent cotranslational protein targeting to membrane"/>
    <property type="evidence" value="ECO:0007669"/>
    <property type="project" value="InterPro"/>
</dbReference>
<dbReference type="GO" id="GO:0005047">
    <property type="term" value="F:signal recognition particle binding"/>
    <property type="evidence" value="ECO:0007669"/>
    <property type="project" value="InterPro"/>
</dbReference>
<keyword evidence="4" id="KW-0256">Endoplasmic reticulum</keyword>
<dbReference type="AlphaFoldDB" id="A0A8C8J6K5"/>
<dbReference type="GO" id="GO:0005525">
    <property type="term" value="F:GTP binding"/>
    <property type="evidence" value="ECO:0007669"/>
    <property type="project" value="UniProtKB-KW"/>
</dbReference>
<dbReference type="SMART" id="SM00962">
    <property type="entry name" value="SRP54"/>
    <property type="match status" value="1"/>
</dbReference>
<dbReference type="GO" id="GO:0003924">
    <property type="term" value="F:GTPase activity"/>
    <property type="evidence" value="ECO:0007669"/>
    <property type="project" value="InterPro"/>
</dbReference>
<evidence type="ECO:0000256" key="7">
    <source>
        <dbReference type="ARBA" id="ARBA00023170"/>
    </source>
</evidence>
<keyword evidence="5" id="KW-0342">GTP-binding</keyword>
<gene>
    <name evidence="9" type="primary">SRPRA</name>
</gene>
<dbReference type="InterPro" id="IPR003593">
    <property type="entry name" value="AAA+_ATPase"/>
</dbReference>
<feature type="domain" description="SRP54-type proteins GTP-binding" evidence="8">
    <location>
        <begin position="515"/>
        <end position="528"/>
    </location>
</feature>
<comment type="similarity">
    <text evidence="2">Belongs to the GTP-binding SRP family.</text>
</comment>
<dbReference type="Gene3D" id="1.20.120.140">
    <property type="entry name" value="Signal recognition particle SRP54, nucleotide-binding domain"/>
    <property type="match status" value="1"/>
</dbReference>
<dbReference type="InterPro" id="IPR007222">
    <property type="entry name" value="Sig_recog_particle_rcpt_asu_N"/>
</dbReference>
<dbReference type="FunFam" id="3.30.450.60:FF:000024">
    <property type="entry name" value="signal recognition particle receptor subunit alpha isoform X2"/>
    <property type="match status" value="1"/>
</dbReference>
<dbReference type="Pfam" id="PF02881">
    <property type="entry name" value="SRP54_N"/>
    <property type="match status" value="1"/>
</dbReference>
<evidence type="ECO:0000256" key="1">
    <source>
        <dbReference type="ARBA" id="ARBA00004397"/>
    </source>
</evidence>
<dbReference type="FunFam" id="1.20.120.140:FF:000004">
    <property type="entry name" value="Signal recognition particle receptor subunit alpha"/>
    <property type="match status" value="1"/>
</dbReference>
<keyword evidence="3" id="KW-0547">Nucleotide-binding</keyword>
<dbReference type="SMART" id="SM00382">
    <property type="entry name" value="AAA"/>
    <property type="match status" value="1"/>
</dbReference>
<evidence type="ECO:0000256" key="4">
    <source>
        <dbReference type="ARBA" id="ARBA00022824"/>
    </source>
</evidence>
<reference evidence="9" key="1">
    <citation type="submission" date="2025-08" db="UniProtKB">
        <authorList>
            <consortium name="Ensembl"/>
        </authorList>
    </citation>
    <scope>IDENTIFICATION</scope>
</reference>
<dbReference type="CDD" id="cd17876">
    <property type="entry name" value="SRalpha_C"/>
    <property type="match status" value="1"/>
</dbReference>